<comment type="caution">
    <text evidence="1">The sequence shown here is derived from an EMBL/GenBank/DDBJ whole genome shotgun (WGS) entry which is preliminary data.</text>
</comment>
<evidence type="ECO:0000313" key="1">
    <source>
        <dbReference type="EMBL" id="KAI0083176.1"/>
    </source>
</evidence>
<keyword evidence="2" id="KW-1185">Reference proteome</keyword>
<dbReference type="EMBL" id="MU274985">
    <property type="protein sequence ID" value="KAI0083176.1"/>
    <property type="molecule type" value="Genomic_DNA"/>
</dbReference>
<accession>A0ACB8TMG2</accession>
<protein>
    <submittedName>
        <fullName evidence="1">Uncharacterized protein</fullName>
    </submittedName>
</protein>
<gene>
    <name evidence="1" type="ORF">BDY19DRAFT_746712</name>
</gene>
<name>A0ACB8TMG2_9APHY</name>
<evidence type="ECO:0000313" key="2">
    <source>
        <dbReference type="Proteomes" id="UP001055072"/>
    </source>
</evidence>
<sequence>MPPPPFLSALCCTSGVGAQRLQTLSDITSTQATRTVAITRRATPFHQLNKSPILTSYHLLIIVGIRLLMIHMYKSSNCCKNTTTWEWQQRWILPHCNVMGSCTRTGDILATQLDIGLPVRYTCTSRSLRDDLGFDDKVQDVRDQPKPIVAIQTRS</sequence>
<dbReference type="Proteomes" id="UP001055072">
    <property type="component" value="Unassembled WGS sequence"/>
</dbReference>
<reference evidence="1" key="1">
    <citation type="journal article" date="2021" name="Environ. Microbiol.">
        <title>Gene family expansions and transcriptome signatures uncover fungal adaptations to wood decay.</title>
        <authorList>
            <person name="Hage H."/>
            <person name="Miyauchi S."/>
            <person name="Viragh M."/>
            <person name="Drula E."/>
            <person name="Min B."/>
            <person name="Chaduli D."/>
            <person name="Navarro D."/>
            <person name="Favel A."/>
            <person name="Norest M."/>
            <person name="Lesage-Meessen L."/>
            <person name="Balint B."/>
            <person name="Merenyi Z."/>
            <person name="de Eugenio L."/>
            <person name="Morin E."/>
            <person name="Martinez A.T."/>
            <person name="Baldrian P."/>
            <person name="Stursova M."/>
            <person name="Martinez M.J."/>
            <person name="Novotny C."/>
            <person name="Magnuson J.K."/>
            <person name="Spatafora J.W."/>
            <person name="Maurice S."/>
            <person name="Pangilinan J."/>
            <person name="Andreopoulos W."/>
            <person name="LaButti K."/>
            <person name="Hundley H."/>
            <person name="Na H."/>
            <person name="Kuo A."/>
            <person name="Barry K."/>
            <person name="Lipzen A."/>
            <person name="Henrissat B."/>
            <person name="Riley R."/>
            <person name="Ahrendt S."/>
            <person name="Nagy L.G."/>
            <person name="Grigoriev I.V."/>
            <person name="Martin F."/>
            <person name="Rosso M.N."/>
        </authorList>
    </citation>
    <scope>NUCLEOTIDE SEQUENCE</scope>
    <source>
        <strain evidence="1">CBS 384.51</strain>
    </source>
</reference>
<organism evidence="1 2">
    <name type="scientific">Irpex rosettiformis</name>
    <dbReference type="NCBI Taxonomy" id="378272"/>
    <lineage>
        <taxon>Eukaryota</taxon>
        <taxon>Fungi</taxon>
        <taxon>Dikarya</taxon>
        <taxon>Basidiomycota</taxon>
        <taxon>Agaricomycotina</taxon>
        <taxon>Agaricomycetes</taxon>
        <taxon>Polyporales</taxon>
        <taxon>Irpicaceae</taxon>
        <taxon>Irpex</taxon>
    </lineage>
</organism>
<proteinExistence type="predicted"/>